<evidence type="ECO:0000313" key="1">
    <source>
        <dbReference type="EMBL" id="CAH0052746.1"/>
    </source>
</evidence>
<evidence type="ECO:0000313" key="2">
    <source>
        <dbReference type="Proteomes" id="UP000775872"/>
    </source>
</evidence>
<reference evidence="1" key="1">
    <citation type="submission" date="2021-10" db="EMBL/GenBank/DDBJ databases">
        <authorList>
            <person name="Piombo E."/>
        </authorList>
    </citation>
    <scope>NUCLEOTIDE SEQUENCE</scope>
</reference>
<comment type="caution">
    <text evidence="1">The sequence shown here is derived from an EMBL/GenBank/DDBJ whole genome shotgun (WGS) entry which is preliminary data.</text>
</comment>
<dbReference type="Proteomes" id="UP000775872">
    <property type="component" value="Unassembled WGS sequence"/>
</dbReference>
<gene>
    <name evidence="1" type="ORF">CSOL1703_00004613</name>
</gene>
<dbReference type="AlphaFoldDB" id="A0A9P0EIF8"/>
<name>A0A9P0EIF8_9HYPO</name>
<accession>A0A9P0EIF8</accession>
<sequence>MGTMGTQVCTQTLETDGRAGPAKLFLEKGDAVNARPTRWANNATAAGFCGTGAAPNLSNHGNVEMVRSRKQGAPERRKTPSPWKGSNWVFPVQY</sequence>
<organism evidence="1 2">
    <name type="scientific">Clonostachys solani</name>
    <dbReference type="NCBI Taxonomy" id="160281"/>
    <lineage>
        <taxon>Eukaryota</taxon>
        <taxon>Fungi</taxon>
        <taxon>Dikarya</taxon>
        <taxon>Ascomycota</taxon>
        <taxon>Pezizomycotina</taxon>
        <taxon>Sordariomycetes</taxon>
        <taxon>Hypocreomycetidae</taxon>
        <taxon>Hypocreales</taxon>
        <taxon>Bionectriaceae</taxon>
        <taxon>Clonostachys</taxon>
    </lineage>
</organism>
<keyword evidence="2" id="KW-1185">Reference proteome</keyword>
<dbReference type="EMBL" id="CABFOC020000045">
    <property type="protein sequence ID" value="CAH0052746.1"/>
    <property type="molecule type" value="Genomic_DNA"/>
</dbReference>
<protein>
    <submittedName>
        <fullName evidence="1">Uncharacterized protein</fullName>
    </submittedName>
</protein>
<proteinExistence type="predicted"/>